<keyword evidence="2" id="KW-0547">Nucleotide-binding</keyword>
<dbReference type="SMART" id="SM00382">
    <property type="entry name" value="AAA"/>
    <property type="match status" value="1"/>
</dbReference>
<dbReference type="GO" id="GO:0005524">
    <property type="term" value="F:ATP binding"/>
    <property type="evidence" value="ECO:0007669"/>
    <property type="project" value="UniProtKB-KW"/>
</dbReference>
<comment type="caution">
    <text evidence="7">The sequence shown here is derived from an EMBL/GenBank/DDBJ whole genome shotgun (WGS) entry which is preliminary data.</text>
</comment>
<dbReference type="PANTHER" id="PTHR42794">
    <property type="entry name" value="HEMIN IMPORT ATP-BINDING PROTEIN HMUV"/>
    <property type="match status" value="1"/>
</dbReference>
<evidence type="ECO:0000256" key="5">
    <source>
        <dbReference type="ARBA" id="ARBA00037066"/>
    </source>
</evidence>
<organism evidence="7 8">
    <name type="scientific">Corallincola platygyrae</name>
    <dbReference type="NCBI Taxonomy" id="1193278"/>
    <lineage>
        <taxon>Bacteria</taxon>
        <taxon>Pseudomonadati</taxon>
        <taxon>Pseudomonadota</taxon>
        <taxon>Gammaproteobacteria</taxon>
        <taxon>Alteromonadales</taxon>
        <taxon>Psychromonadaceae</taxon>
        <taxon>Corallincola</taxon>
    </lineage>
</organism>
<dbReference type="PROSITE" id="PS00211">
    <property type="entry name" value="ABC_TRANSPORTER_1"/>
    <property type="match status" value="1"/>
</dbReference>
<sequence length="252" mass="27669">MLTLKTVQCEVAGKRLLNLDALELKAGEFLALLGPNGAGKSTLLKSISGDMPATGKISFYGRALGEWPSLARARHLGVLPQASQLSFPFTAREVVALGLTPLSLSRKQADITVRDKMELTDCWSFADRAYPTLSGGERQRVQLARVLLQLSQAEHSPLLLLDEPTSAQDLGQQHAILALAKSLAHDHGFGVIAVLHDLNQVLQYCDRACVLTDGQLHQQGNPEQILTQDMIHDYWHYRPERVHLADGRIAVI</sequence>
<comment type="function">
    <text evidence="5">Part of the ABC transporter complex HmuTUV involved in hemin import. Responsible for energy coupling to the transport system.</text>
</comment>
<accession>A0ABW4XHX7</accession>
<keyword evidence="4" id="KW-1278">Translocase</keyword>
<gene>
    <name evidence="7" type="ORF">ACFSJ3_04055</name>
</gene>
<dbReference type="InterPro" id="IPR003439">
    <property type="entry name" value="ABC_transporter-like_ATP-bd"/>
</dbReference>
<reference evidence="8" key="1">
    <citation type="journal article" date="2019" name="Int. J. Syst. Evol. Microbiol.">
        <title>The Global Catalogue of Microorganisms (GCM) 10K type strain sequencing project: providing services to taxonomists for standard genome sequencing and annotation.</title>
        <authorList>
            <consortium name="The Broad Institute Genomics Platform"/>
            <consortium name="The Broad Institute Genome Sequencing Center for Infectious Disease"/>
            <person name="Wu L."/>
            <person name="Ma J."/>
        </authorList>
    </citation>
    <scope>NUCLEOTIDE SEQUENCE [LARGE SCALE GENOMIC DNA]</scope>
    <source>
        <strain evidence="8">CGMCC 1.10992</strain>
    </source>
</reference>
<dbReference type="PROSITE" id="PS50893">
    <property type="entry name" value="ABC_TRANSPORTER_2"/>
    <property type="match status" value="1"/>
</dbReference>
<keyword evidence="1" id="KW-0813">Transport</keyword>
<dbReference type="SUPFAM" id="SSF52540">
    <property type="entry name" value="P-loop containing nucleoside triphosphate hydrolases"/>
    <property type="match status" value="1"/>
</dbReference>
<dbReference type="PANTHER" id="PTHR42794:SF1">
    <property type="entry name" value="HEMIN IMPORT ATP-BINDING PROTEIN HMUV"/>
    <property type="match status" value="1"/>
</dbReference>
<keyword evidence="8" id="KW-1185">Reference proteome</keyword>
<evidence type="ECO:0000313" key="7">
    <source>
        <dbReference type="EMBL" id="MFD2095146.1"/>
    </source>
</evidence>
<proteinExistence type="predicted"/>
<feature type="domain" description="ABC transporter" evidence="6">
    <location>
        <begin position="2"/>
        <end position="238"/>
    </location>
</feature>
<keyword evidence="3 7" id="KW-0067">ATP-binding</keyword>
<name>A0ABW4XHX7_9GAMM</name>
<protein>
    <submittedName>
        <fullName evidence="7">Heme ABC transporter ATP-binding protein</fullName>
    </submittedName>
</protein>
<dbReference type="Proteomes" id="UP001597380">
    <property type="component" value="Unassembled WGS sequence"/>
</dbReference>
<dbReference type="InterPro" id="IPR017871">
    <property type="entry name" value="ABC_transporter-like_CS"/>
</dbReference>
<dbReference type="RefSeq" id="WP_345338300.1">
    <property type="nucleotide sequence ID" value="NZ_BAABLI010000005.1"/>
</dbReference>
<dbReference type="Pfam" id="PF00005">
    <property type="entry name" value="ABC_tran"/>
    <property type="match status" value="1"/>
</dbReference>
<dbReference type="CDD" id="cd03214">
    <property type="entry name" value="ABC_Iron-Siderophores_B12_Hemin"/>
    <property type="match status" value="1"/>
</dbReference>
<dbReference type="InterPro" id="IPR003593">
    <property type="entry name" value="AAA+_ATPase"/>
</dbReference>
<evidence type="ECO:0000256" key="2">
    <source>
        <dbReference type="ARBA" id="ARBA00022741"/>
    </source>
</evidence>
<dbReference type="EMBL" id="JBHUHT010000008">
    <property type="protein sequence ID" value="MFD2095146.1"/>
    <property type="molecule type" value="Genomic_DNA"/>
</dbReference>
<evidence type="ECO:0000256" key="3">
    <source>
        <dbReference type="ARBA" id="ARBA00022840"/>
    </source>
</evidence>
<dbReference type="InterPro" id="IPR027417">
    <property type="entry name" value="P-loop_NTPase"/>
</dbReference>
<evidence type="ECO:0000313" key="8">
    <source>
        <dbReference type="Proteomes" id="UP001597380"/>
    </source>
</evidence>
<dbReference type="NCBIfam" id="NF010068">
    <property type="entry name" value="PRK13548.1"/>
    <property type="match status" value="1"/>
</dbReference>
<evidence type="ECO:0000259" key="6">
    <source>
        <dbReference type="PROSITE" id="PS50893"/>
    </source>
</evidence>
<evidence type="ECO:0000256" key="1">
    <source>
        <dbReference type="ARBA" id="ARBA00022448"/>
    </source>
</evidence>
<evidence type="ECO:0000256" key="4">
    <source>
        <dbReference type="ARBA" id="ARBA00022967"/>
    </source>
</evidence>
<dbReference type="Gene3D" id="3.40.50.300">
    <property type="entry name" value="P-loop containing nucleotide triphosphate hydrolases"/>
    <property type="match status" value="1"/>
</dbReference>